<dbReference type="EMBL" id="VFYP01000006">
    <property type="protein sequence ID" value="TPP05033.1"/>
    <property type="molecule type" value="Genomic_DNA"/>
</dbReference>
<dbReference type="InterPro" id="IPR058163">
    <property type="entry name" value="LysR-type_TF_proteobact-type"/>
</dbReference>
<comment type="similarity">
    <text evidence="1">Belongs to the LysR transcriptional regulatory family.</text>
</comment>
<accession>A0A504UIY3</accession>
<dbReference type="GO" id="GO:0043565">
    <property type="term" value="F:sequence-specific DNA binding"/>
    <property type="evidence" value="ECO:0007669"/>
    <property type="project" value="TreeGrafter"/>
</dbReference>
<evidence type="ECO:0000256" key="2">
    <source>
        <dbReference type="ARBA" id="ARBA00023015"/>
    </source>
</evidence>
<evidence type="ECO:0000256" key="4">
    <source>
        <dbReference type="ARBA" id="ARBA00023163"/>
    </source>
</evidence>
<dbReference type="Pfam" id="PF00126">
    <property type="entry name" value="HTH_1"/>
    <property type="match status" value="1"/>
</dbReference>
<keyword evidence="10" id="KW-1185">Reference proteome</keyword>
<dbReference type="GO" id="GO:0006351">
    <property type="term" value="P:DNA-templated transcription"/>
    <property type="evidence" value="ECO:0007669"/>
    <property type="project" value="TreeGrafter"/>
</dbReference>
<dbReference type="Pfam" id="PF03466">
    <property type="entry name" value="LysR_substrate"/>
    <property type="match status" value="1"/>
</dbReference>
<keyword evidence="4" id="KW-0804">Transcription</keyword>
<keyword evidence="2" id="KW-0805">Transcription regulation</keyword>
<dbReference type="CDD" id="cd08472">
    <property type="entry name" value="PBP2_CrgA_like_3"/>
    <property type="match status" value="1"/>
</dbReference>
<dbReference type="PROSITE" id="PS50931">
    <property type="entry name" value="HTH_LYSR"/>
    <property type="match status" value="1"/>
</dbReference>
<protein>
    <recommendedName>
        <fullName evidence="6">HTH-type transcriptional regulator TtuA</fullName>
    </recommendedName>
    <alternativeName>
        <fullName evidence="7">Tartrate utilization transcriptional regulator</fullName>
    </alternativeName>
</protein>
<comment type="function">
    <text evidence="5">Transcriptional regulator of the ttuABCDE tartrate utilization operon.</text>
</comment>
<evidence type="ECO:0000256" key="5">
    <source>
        <dbReference type="ARBA" id="ARBA00054626"/>
    </source>
</evidence>
<dbReference type="Proteomes" id="UP000316429">
    <property type="component" value="Unassembled WGS sequence"/>
</dbReference>
<gene>
    <name evidence="9" type="ORF">FJQ55_21675</name>
</gene>
<sequence>MDRLRAMEIFTRVVEGGSLAKAAATMSMPRSSVTMAINRLEEYLGVRLLQRTTRNISLTADGEAFYDHCCRILEDLESVESGLRRGATALQGRIRVDMPVSIATSVIIPALSDFRKRYPGIKLNVGANDRRVDLIQEGIDCAIRTGPLADSALISRRIGGFNWITCASPAYLEGRSVPGIPHDLASHELIGYFYGDGRGDKWTYFSDGTALTLPVQSQLSVNETSSYLALGLHGHGIVRLADYIVKPYLEDGRLVELLPRFRPPEMPISIIYPTSRHLSSVMRAFVDWSAGIFATT</sequence>
<dbReference type="InterPro" id="IPR000847">
    <property type="entry name" value="LysR_HTH_N"/>
</dbReference>
<dbReference type="InterPro" id="IPR036390">
    <property type="entry name" value="WH_DNA-bd_sf"/>
</dbReference>
<dbReference type="Gene3D" id="3.40.190.290">
    <property type="match status" value="1"/>
</dbReference>
<dbReference type="FunFam" id="3.40.190.290:FF:000001">
    <property type="entry name" value="Transcriptional regulator, LysR family"/>
    <property type="match status" value="1"/>
</dbReference>
<dbReference type="FunFam" id="1.10.10.10:FF:000001">
    <property type="entry name" value="LysR family transcriptional regulator"/>
    <property type="match status" value="1"/>
</dbReference>
<feature type="domain" description="HTH lysR-type" evidence="8">
    <location>
        <begin position="1"/>
        <end position="59"/>
    </location>
</feature>
<evidence type="ECO:0000256" key="3">
    <source>
        <dbReference type="ARBA" id="ARBA00023125"/>
    </source>
</evidence>
<reference evidence="9 10" key="1">
    <citation type="submission" date="2019-06" db="EMBL/GenBank/DDBJ databases">
        <title>Rhizobium sp. CL12 isolated from roots of soybean.</title>
        <authorList>
            <person name="Wang C."/>
        </authorList>
    </citation>
    <scope>NUCLEOTIDE SEQUENCE [LARGE SCALE GENOMIC DNA]</scope>
    <source>
        <strain evidence="9 10">CL12</strain>
    </source>
</reference>
<evidence type="ECO:0000256" key="1">
    <source>
        <dbReference type="ARBA" id="ARBA00009437"/>
    </source>
</evidence>
<dbReference type="PANTHER" id="PTHR30537">
    <property type="entry name" value="HTH-TYPE TRANSCRIPTIONAL REGULATOR"/>
    <property type="match status" value="1"/>
</dbReference>
<dbReference type="PANTHER" id="PTHR30537:SF72">
    <property type="entry name" value="LYSR FAMILY TRANSCRIPTIONAL REGULATOR"/>
    <property type="match status" value="1"/>
</dbReference>
<evidence type="ECO:0000259" key="8">
    <source>
        <dbReference type="PROSITE" id="PS50931"/>
    </source>
</evidence>
<dbReference type="InterPro" id="IPR005119">
    <property type="entry name" value="LysR_subst-bd"/>
</dbReference>
<evidence type="ECO:0000313" key="9">
    <source>
        <dbReference type="EMBL" id="TPP05033.1"/>
    </source>
</evidence>
<keyword evidence="3" id="KW-0238">DNA-binding</keyword>
<dbReference type="GO" id="GO:0003700">
    <property type="term" value="F:DNA-binding transcription factor activity"/>
    <property type="evidence" value="ECO:0007669"/>
    <property type="project" value="InterPro"/>
</dbReference>
<dbReference type="Gene3D" id="1.10.10.10">
    <property type="entry name" value="Winged helix-like DNA-binding domain superfamily/Winged helix DNA-binding domain"/>
    <property type="match status" value="1"/>
</dbReference>
<evidence type="ECO:0000256" key="7">
    <source>
        <dbReference type="ARBA" id="ARBA00083243"/>
    </source>
</evidence>
<dbReference type="AlphaFoldDB" id="A0A504UIY3"/>
<dbReference type="OrthoDB" id="9786526at2"/>
<dbReference type="SUPFAM" id="SSF46785">
    <property type="entry name" value="Winged helix' DNA-binding domain"/>
    <property type="match status" value="1"/>
</dbReference>
<dbReference type="InterPro" id="IPR036388">
    <property type="entry name" value="WH-like_DNA-bd_sf"/>
</dbReference>
<proteinExistence type="inferred from homology"/>
<evidence type="ECO:0000313" key="10">
    <source>
        <dbReference type="Proteomes" id="UP000316429"/>
    </source>
</evidence>
<name>A0A504UIY3_9HYPH</name>
<evidence type="ECO:0000256" key="6">
    <source>
        <dbReference type="ARBA" id="ARBA00067332"/>
    </source>
</evidence>
<comment type="caution">
    <text evidence="9">The sequence shown here is derived from an EMBL/GenBank/DDBJ whole genome shotgun (WGS) entry which is preliminary data.</text>
</comment>
<organism evidence="9 10">
    <name type="scientific">Rhizobium glycinendophyticum</name>
    <dbReference type="NCBI Taxonomy" id="2589807"/>
    <lineage>
        <taxon>Bacteria</taxon>
        <taxon>Pseudomonadati</taxon>
        <taxon>Pseudomonadota</taxon>
        <taxon>Alphaproteobacteria</taxon>
        <taxon>Hyphomicrobiales</taxon>
        <taxon>Rhizobiaceae</taxon>
        <taxon>Rhizobium/Agrobacterium group</taxon>
        <taxon>Rhizobium</taxon>
    </lineage>
</organism>
<dbReference type="SUPFAM" id="SSF53850">
    <property type="entry name" value="Periplasmic binding protein-like II"/>
    <property type="match status" value="1"/>
</dbReference>